<dbReference type="Proteomes" id="UP000621799">
    <property type="component" value="Unassembled WGS sequence"/>
</dbReference>
<keyword evidence="3" id="KW-1185">Reference proteome</keyword>
<feature type="compositionally biased region" description="Polar residues" evidence="1">
    <location>
        <begin position="178"/>
        <end position="198"/>
    </location>
</feature>
<evidence type="ECO:0000313" key="2">
    <source>
        <dbReference type="EMBL" id="MBE9041826.1"/>
    </source>
</evidence>
<dbReference type="EMBL" id="JADEXN010000251">
    <property type="protein sequence ID" value="MBE9041826.1"/>
    <property type="molecule type" value="Genomic_DNA"/>
</dbReference>
<protein>
    <recommendedName>
        <fullName evidence="4">Transcription factor RcaD</fullName>
    </recommendedName>
</protein>
<gene>
    <name evidence="2" type="ORF">IQ235_13655</name>
</gene>
<organism evidence="2 3">
    <name type="scientific">Zarconia navalis LEGE 11467</name>
    <dbReference type="NCBI Taxonomy" id="1828826"/>
    <lineage>
        <taxon>Bacteria</taxon>
        <taxon>Bacillati</taxon>
        <taxon>Cyanobacteriota</taxon>
        <taxon>Cyanophyceae</taxon>
        <taxon>Oscillatoriophycideae</taxon>
        <taxon>Oscillatoriales</taxon>
        <taxon>Oscillatoriales incertae sedis</taxon>
        <taxon>Zarconia</taxon>
        <taxon>Zarconia navalis</taxon>
    </lineage>
</organism>
<evidence type="ECO:0000313" key="3">
    <source>
        <dbReference type="Proteomes" id="UP000621799"/>
    </source>
</evidence>
<dbReference type="RefSeq" id="WP_264322019.1">
    <property type="nucleotide sequence ID" value="NZ_JADEXN010000251.1"/>
</dbReference>
<sequence>METIQVKFILKLLGFSNYRASISDSKLKPNSKTSVSKCKDICRKLCDRSWVARSEDITKFKILPPGKSLLKVDLSNLPITQIELEVLKASAKKTTTPGQIKKVPADRRQETIRDLIDRGLLAAVETKIKEVWLTERGKVYLRDEFNPTGNTLSFSGKMLDNYIQFLRQSLAGEARMPQTRSTTQTTAVQPPNTDTSRPLSDEDILETIRNLDRELGTDNYLPIFHLREKLAMVSRDELDKALYRLQRNDRLEMSSLTDSSPYTQAQIGAGIPQNMGGPLFFLIDSDSKGAEFFAI</sequence>
<accession>A0A928VXA1</accession>
<proteinExistence type="predicted"/>
<comment type="caution">
    <text evidence="2">The sequence shown here is derived from an EMBL/GenBank/DDBJ whole genome shotgun (WGS) entry which is preliminary data.</text>
</comment>
<evidence type="ECO:0000256" key="1">
    <source>
        <dbReference type="SAM" id="MobiDB-lite"/>
    </source>
</evidence>
<dbReference type="AlphaFoldDB" id="A0A928VXA1"/>
<feature type="region of interest" description="Disordered" evidence="1">
    <location>
        <begin position="174"/>
        <end position="200"/>
    </location>
</feature>
<name>A0A928VXA1_9CYAN</name>
<evidence type="ECO:0008006" key="4">
    <source>
        <dbReference type="Google" id="ProtNLM"/>
    </source>
</evidence>
<reference evidence="2" key="1">
    <citation type="submission" date="2020-10" db="EMBL/GenBank/DDBJ databases">
        <authorList>
            <person name="Castelo-Branco R."/>
            <person name="Eusebio N."/>
            <person name="Adriana R."/>
            <person name="Vieira A."/>
            <person name="Brugerolle De Fraissinette N."/>
            <person name="Rezende De Castro R."/>
            <person name="Schneider M.P."/>
            <person name="Vasconcelos V."/>
            <person name="Leao P.N."/>
        </authorList>
    </citation>
    <scope>NUCLEOTIDE SEQUENCE</scope>
    <source>
        <strain evidence="2">LEGE 11467</strain>
    </source>
</reference>